<dbReference type="SUPFAM" id="SSF52540">
    <property type="entry name" value="P-loop containing nucleoside triphosphate hydrolases"/>
    <property type="match status" value="1"/>
</dbReference>
<dbReference type="InterPro" id="IPR003593">
    <property type="entry name" value="AAA+_ATPase"/>
</dbReference>
<dbReference type="PROSITE" id="PS00211">
    <property type="entry name" value="ABC_TRANSPORTER_1"/>
    <property type="match status" value="1"/>
</dbReference>
<sequence>MSHRIEVQNVSIVYPNGHHALVNANLKLRSGTICGLIGMNGSGKSTLFKSIMGLLKPYSGDIRINGHPIRDAQKQGVVAYVPQSEDVDWNFPVTVWDVVMMGRYGRMGLLRTPSRKDREMVQQALKRVNLLEFKDRQIGELSGGQKKRVFVARALAQEATVLLLDEPFSGVDATTEELITGLLKDLKALGHTILISTHHLESIEAFCDEVALIAHQTVFAHGRTTEVFTPENIAQVFGAQHLLQPRIVQSAPRVALGD</sequence>
<evidence type="ECO:0000256" key="1">
    <source>
        <dbReference type="ARBA" id="ARBA00005417"/>
    </source>
</evidence>
<keyword evidence="4" id="KW-0067">ATP-binding</keyword>
<dbReference type="InterPro" id="IPR027417">
    <property type="entry name" value="P-loop_NTPase"/>
</dbReference>
<dbReference type="InterPro" id="IPR050153">
    <property type="entry name" value="Metal_Ion_Import_ABC"/>
</dbReference>
<dbReference type="SMART" id="SM00382">
    <property type="entry name" value="AAA"/>
    <property type="match status" value="1"/>
</dbReference>
<dbReference type="OrthoDB" id="9806726at2"/>
<gene>
    <name evidence="6" type="ORF">DC3_43910</name>
</gene>
<dbReference type="AlphaFoldDB" id="A0A511N8F1"/>
<keyword evidence="3" id="KW-0547">Nucleotide-binding</keyword>
<dbReference type="EMBL" id="BJXB01000024">
    <property type="protein sequence ID" value="GEM48756.1"/>
    <property type="molecule type" value="Genomic_DNA"/>
</dbReference>
<keyword evidence="7" id="KW-1185">Reference proteome</keyword>
<evidence type="ECO:0000313" key="6">
    <source>
        <dbReference type="EMBL" id="GEM48756.1"/>
    </source>
</evidence>
<keyword evidence="2" id="KW-0813">Transport</keyword>
<dbReference type="Pfam" id="PF00005">
    <property type="entry name" value="ABC_tran"/>
    <property type="match status" value="1"/>
</dbReference>
<name>A0A511N8F1_DEIC1</name>
<dbReference type="GO" id="GO:0016887">
    <property type="term" value="F:ATP hydrolysis activity"/>
    <property type="evidence" value="ECO:0007669"/>
    <property type="project" value="InterPro"/>
</dbReference>
<feature type="domain" description="ABC transporter" evidence="5">
    <location>
        <begin position="5"/>
        <end position="240"/>
    </location>
</feature>
<evidence type="ECO:0000256" key="4">
    <source>
        <dbReference type="ARBA" id="ARBA00022840"/>
    </source>
</evidence>
<dbReference type="CDD" id="cd03235">
    <property type="entry name" value="ABC_Metallic_Cations"/>
    <property type="match status" value="1"/>
</dbReference>
<organism evidence="6 7">
    <name type="scientific">Deinococcus cellulosilyticus (strain DSM 18568 / NBRC 106333 / KACC 11606 / 5516J-15)</name>
    <dbReference type="NCBI Taxonomy" id="1223518"/>
    <lineage>
        <taxon>Bacteria</taxon>
        <taxon>Thermotogati</taxon>
        <taxon>Deinococcota</taxon>
        <taxon>Deinococci</taxon>
        <taxon>Deinococcales</taxon>
        <taxon>Deinococcaceae</taxon>
        <taxon>Deinococcus</taxon>
    </lineage>
</organism>
<dbReference type="InterPro" id="IPR003439">
    <property type="entry name" value="ABC_transporter-like_ATP-bd"/>
</dbReference>
<accession>A0A511N8F1</accession>
<dbReference type="Proteomes" id="UP000321306">
    <property type="component" value="Unassembled WGS sequence"/>
</dbReference>
<dbReference type="PANTHER" id="PTHR42734:SF5">
    <property type="entry name" value="IRON TRANSPORT SYSTEM ATP-BINDING PROTEIN HI_0361-RELATED"/>
    <property type="match status" value="1"/>
</dbReference>
<evidence type="ECO:0000256" key="3">
    <source>
        <dbReference type="ARBA" id="ARBA00022741"/>
    </source>
</evidence>
<dbReference type="Gene3D" id="3.40.50.300">
    <property type="entry name" value="P-loop containing nucleotide triphosphate hydrolases"/>
    <property type="match status" value="1"/>
</dbReference>
<dbReference type="GO" id="GO:0005524">
    <property type="term" value="F:ATP binding"/>
    <property type="evidence" value="ECO:0007669"/>
    <property type="project" value="UniProtKB-KW"/>
</dbReference>
<proteinExistence type="inferred from homology"/>
<dbReference type="PROSITE" id="PS50893">
    <property type="entry name" value="ABC_TRANSPORTER_2"/>
    <property type="match status" value="1"/>
</dbReference>
<dbReference type="PANTHER" id="PTHR42734">
    <property type="entry name" value="METAL TRANSPORT SYSTEM ATP-BINDING PROTEIN TM_0124-RELATED"/>
    <property type="match status" value="1"/>
</dbReference>
<evidence type="ECO:0000259" key="5">
    <source>
        <dbReference type="PROSITE" id="PS50893"/>
    </source>
</evidence>
<protein>
    <submittedName>
        <fullName evidence="6">Manganese transporter</fullName>
    </submittedName>
</protein>
<comment type="similarity">
    <text evidence="1">Belongs to the ABC transporter superfamily.</text>
</comment>
<evidence type="ECO:0000256" key="2">
    <source>
        <dbReference type="ARBA" id="ARBA00022448"/>
    </source>
</evidence>
<reference evidence="6 7" key="1">
    <citation type="submission" date="2019-07" db="EMBL/GenBank/DDBJ databases">
        <title>Whole genome shotgun sequence of Deinococcus cellulosilyticus NBRC 106333.</title>
        <authorList>
            <person name="Hosoyama A."/>
            <person name="Uohara A."/>
            <person name="Ohji S."/>
            <person name="Ichikawa N."/>
        </authorList>
    </citation>
    <scope>NUCLEOTIDE SEQUENCE [LARGE SCALE GENOMIC DNA]</scope>
    <source>
        <strain evidence="6 7">NBRC 106333</strain>
    </source>
</reference>
<dbReference type="InterPro" id="IPR017871">
    <property type="entry name" value="ABC_transporter-like_CS"/>
</dbReference>
<comment type="caution">
    <text evidence="6">The sequence shown here is derived from an EMBL/GenBank/DDBJ whole genome shotgun (WGS) entry which is preliminary data.</text>
</comment>
<dbReference type="FunFam" id="3.40.50.300:FF:000134">
    <property type="entry name" value="Iron-enterobactin ABC transporter ATP-binding protein"/>
    <property type="match status" value="1"/>
</dbReference>
<dbReference type="RefSeq" id="WP_146888093.1">
    <property type="nucleotide sequence ID" value="NZ_BJXB01000024.1"/>
</dbReference>
<evidence type="ECO:0000313" key="7">
    <source>
        <dbReference type="Proteomes" id="UP000321306"/>
    </source>
</evidence>